<protein>
    <submittedName>
        <fullName evidence="1">Uncharacterized protein</fullName>
    </submittedName>
</protein>
<name>A0A5E4TEN7_9BURK</name>
<keyword evidence="2" id="KW-1185">Reference proteome</keyword>
<gene>
    <name evidence="1" type="ORF">PAQ31011_01387</name>
</gene>
<organism evidence="1 2">
    <name type="scientific">Pandoraea aquatica</name>
    <dbReference type="NCBI Taxonomy" id="2508290"/>
    <lineage>
        <taxon>Bacteria</taxon>
        <taxon>Pseudomonadati</taxon>
        <taxon>Pseudomonadota</taxon>
        <taxon>Betaproteobacteria</taxon>
        <taxon>Burkholderiales</taxon>
        <taxon>Burkholderiaceae</taxon>
        <taxon>Pandoraea</taxon>
    </lineage>
</organism>
<evidence type="ECO:0000313" key="1">
    <source>
        <dbReference type="EMBL" id="VVD86277.1"/>
    </source>
</evidence>
<dbReference type="AlphaFoldDB" id="A0A5E4TEN7"/>
<dbReference type="EMBL" id="CABPSN010000002">
    <property type="protein sequence ID" value="VVD86277.1"/>
    <property type="molecule type" value="Genomic_DNA"/>
</dbReference>
<reference evidence="1 2" key="1">
    <citation type="submission" date="2019-08" db="EMBL/GenBank/DDBJ databases">
        <authorList>
            <person name="Peeters C."/>
        </authorList>
    </citation>
    <scope>NUCLEOTIDE SEQUENCE [LARGE SCALE GENOMIC DNA]</scope>
    <source>
        <strain evidence="1 2">LMG 31011</strain>
    </source>
</reference>
<sequence length="96" mass="9341">MILDTKAEPVDPSRCPQCGAVVACGAVALGSGETGSGGGADSTDSAVRCWCLDWPHLPASARLGVGACLCPACLRAALVAAGVTVDGTAADPDTAI</sequence>
<accession>A0A5E4TEN7</accession>
<evidence type="ECO:0000313" key="2">
    <source>
        <dbReference type="Proteomes" id="UP000366819"/>
    </source>
</evidence>
<proteinExistence type="predicted"/>
<dbReference type="Proteomes" id="UP000366819">
    <property type="component" value="Unassembled WGS sequence"/>
</dbReference>